<dbReference type="InterPro" id="IPR045055">
    <property type="entry name" value="DNA2/NAM7-like"/>
</dbReference>
<dbReference type="GO" id="GO:0004386">
    <property type="term" value="F:helicase activity"/>
    <property type="evidence" value="ECO:0007669"/>
    <property type="project" value="InterPro"/>
</dbReference>
<dbReference type="GO" id="GO:0005737">
    <property type="term" value="C:cytoplasm"/>
    <property type="evidence" value="ECO:0007669"/>
    <property type="project" value="UniProtKB-SubCell"/>
</dbReference>
<dbReference type="EMBL" id="CALNXJ010000051">
    <property type="protein sequence ID" value="CAH3152575.1"/>
    <property type="molecule type" value="Genomic_DNA"/>
</dbReference>
<keyword evidence="7" id="KW-0391">Immunity</keyword>
<keyword evidence="11" id="KW-1185">Reference proteome</keyword>
<feature type="compositionally biased region" description="Basic and acidic residues" evidence="8">
    <location>
        <begin position="1"/>
        <end position="11"/>
    </location>
</feature>
<dbReference type="Pfam" id="PF25396">
    <property type="entry name" value="ZNFX1"/>
    <property type="match status" value="2"/>
</dbReference>
<feature type="compositionally biased region" description="Polar residues" evidence="8">
    <location>
        <begin position="496"/>
        <end position="505"/>
    </location>
</feature>
<reference evidence="10 11" key="1">
    <citation type="submission" date="2022-05" db="EMBL/GenBank/DDBJ databases">
        <authorList>
            <consortium name="Genoscope - CEA"/>
            <person name="William W."/>
        </authorList>
    </citation>
    <scope>NUCLEOTIDE SEQUENCE [LARGE SCALE GENOMIC DNA]</scope>
</reference>
<keyword evidence="6" id="KW-0862">Zinc</keyword>
<proteinExistence type="predicted"/>
<organism evidence="10 11">
    <name type="scientific">Pocillopora meandrina</name>
    <dbReference type="NCBI Taxonomy" id="46732"/>
    <lineage>
        <taxon>Eukaryota</taxon>
        <taxon>Metazoa</taxon>
        <taxon>Cnidaria</taxon>
        <taxon>Anthozoa</taxon>
        <taxon>Hexacorallia</taxon>
        <taxon>Scleractinia</taxon>
        <taxon>Astrocoeniina</taxon>
        <taxon>Pocilloporidae</taxon>
        <taxon>Pocillopora</taxon>
    </lineage>
</organism>
<evidence type="ECO:0000313" key="11">
    <source>
        <dbReference type="Proteomes" id="UP001159428"/>
    </source>
</evidence>
<dbReference type="SUPFAM" id="SSF52540">
    <property type="entry name" value="P-loop containing nucleoside triphosphate hydrolases"/>
    <property type="match status" value="2"/>
</dbReference>
<gene>
    <name evidence="10" type="ORF">PMEA_00026735</name>
</gene>
<keyword evidence="4" id="KW-0677">Repeat</keyword>
<dbReference type="InterPro" id="IPR041677">
    <property type="entry name" value="DNA2/NAM7_AAA_11"/>
</dbReference>
<evidence type="ECO:0000313" key="10">
    <source>
        <dbReference type="EMBL" id="CAH3152575.1"/>
    </source>
</evidence>
<dbReference type="Proteomes" id="UP001159428">
    <property type="component" value="Unassembled WGS sequence"/>
</dbReference>
<dbReference type="SMART" id="SM00438">
    <property type="entry name" value="ZnF_NFX"/>
    <property type="match status" value="10"/>
</dbReference>
<dbReference type="InterPro" id="IPR047187">
    <property type="entry name" value="SF1_C_Upf1"/>
</dbReference>
<dbReference type="PROSITE" id="PS51981">
    <property type="entry name" value="ZF_RZ"/>
    <property type="match status" value="1"/>
</dbReference>
<dbReference type="InterPro" id="IPR041679">
    <property type="entry name" value="DNA2/NAM7-like_C"/>
</dbReference>
<comment type="caution">
    <text evidence="10">The sequence shown here is derived from an EMBL/GenBank/DDBJ whole genome shotgun (WGS) entry which is preliminary data.</text>
</comment>
<dbReference type="GO" id="GO:0031380">
    <property type="term" value="C:nuclear RNA-directed RNA polymerase complex"/>
    <property type="evidence" value="ECO:0007669"/>
    <property type="project" value="TreeGrafter"/>
</dbReference>
<dbReference type="PANTHER" id="PTHR10887:SF341">
    <property type="entry name" value="NFX1-TYPE ZINC FINGER-CONTAINING PROTEIN 1"/>
    <property type="match status" value="1"/>
</dbReference>
<sequence>MKRAVTGERNPRVSFNGQGLMERNGSRTRHSHEFSRGRRPAFDRNGAGTHVQRGRDSNPLNYRALEKVCDSNSPDEGILDLFNKSKRFEALLEAEEIRPDLMKLVIRAIHMCCLPNDKKEIANKLLRMVIKTNFLQLHLTKFISQMSNVSAFSDNYQPDRLVLLLAEVFLELLQRFEQDVIHFIPSAQLNETVGNLKSKGVLGDAERLEKKLHQVKEYKDDINRRKTVRQNQSHRTPPEDFRTMSVVPQAADLRPYSKPFLRENVVDGKYLDQDHYLDVQFRLLREDFILPLRNGIEQLQKSYNPGAGNVNHSKRARSVRVYHDVTLMYPVCSGKGMVYRIRFNSSHPDVVRVRWEKSKLLKLGSLLCLSSDEFRTLLFAIVENRDSRDLCVGELEVRFEDVQFENLNRFIEEKKKFDMVESPAFFQAYRHVLEGLQEIEPGGLPFEEHIVQCNQDVEPPAYEINTGGLFDMSGMIGEGVDSTASQPSAGDDSNEASENSSQVTNRPARVENIYDLELNPEDLGFNESQMSAFKMALTKKFAVIQGPPGTGKTYVGHKIARVLLQSAPMWQKDSEPSPILMVSYTNHALDDFLAGLPMEGIVRVGGRCSEKLEHCSLKARRNEAADNKETPYTIYSARRSAQDEIRELNKEGSLDLCVTVLKFSRRRILTFQILMKFMMVRHVKWFNKFPHSNDYLLCEWLGLHFVAKRNDTKNSDYEAKMEKVFQTQESARNFEDNEEEREIQPSDVTISTTEDIQKPVFLRNHLLREEVISGQKSNIFNLLKLSLPERWNLYRLWLQKAEKYYMRKLQSKQPDYERALARKFEVMQEEDFHVLQSAKIIGMTTTCAAKYRRILQRIRPKIVLVEEAAEVMEAHIITSLTKDCQHLILIGDHKQLRPKPEVYVLAKKYHLDVSLFERMVNVGLQCETLNVQHRMRPEIAALMKHIYDDLENHKTVEKYKDIRGMKKNMFFINHSHLENPCEDSYSHVNDHEAKFVVALCRYLLQQGYKAHQITLLTTYTGQMFAIRDCVQVRQRDDLSQVRLTTVDNFQGEENDIILLSLVRSNEEDEAGFIKMENRACVALSRAKEGFYCIGNFTLLCKHSEVWNKIVDDLKASSSFGESLTLICQSHNEEITAETAEDFEGKAPEGGCQRPCEVRLKCGHACKRSCHPNDVDHLEYRCGEPCVKKIVGCDHTCSKLCWQKCDTYCQVVVEKALPSCGHKTTVKCGDDLKKVQCRVTCDKKLPCFHRCQSYCSQPCTRKCQELVKRKDWPCGHEVEIACSATPADCPVLCGATLECGHPCPGKCGECRMGRVHKRCKLKCSRVLVCSHVCKAGCTSSCPPCTVSCENRCVHSKCDFQCGEACKPCAEKCKWECFHFKCSKLCGELCDRPRCDRPCKKFLKCEKKGRRHRCRGLCGEQCICAVCMKNDGDPITQIFLGREDESGARFIQLPDCKHIFAVKDLDYYMDMPINSEDNRHMIQLKTCPRCKTAIRRSQRYGNVIKQQLLDIVKVKAKVNGNQDEIETTREDLKERLRVLRPKFAAEEERSVLMKRVNKISNSVVAVVVTNQVMLMERFLPIDRKLKAKLPNNRSQSEGLTLQEELEYLKTRAISGTVSERELCDINLEFTRINLRFELCLLKHNITELNLTLMESHGNLLRDVQDELSSGKLIQTERLDELLEMLSGIRWDYPSLRPITPEERQQIVSAMGFKQGHWFKCPNGHPYTIGECGGAMQKSTCNECGAVIGGAHHRLEDGNQLAPEMDGARHAAWSEQANMENYRIEGRRRSESDKWSYDSRAFSPKRRRLTDTRGGESQEEAVPLGYKALEEIWKADSDENRILELELRSERFKALLSSKTEINPGVMRLTICVLHQLCCSRNILLCHVEELLRLVIESNFMCSRLSGFISRMMFYAEKEFDKFQSSDLIFSLAEVFLHFLQRFGREVAHEIPVFTLEDTVMQLKAKRLLHDVGTLEKKVSQVKELRQGVINQEMMPNWDEEEELEVEPPQSFRELSVFPKASDLSISHNPFLRVNVVDQRGYRDLEHYLDVQFRLVREDFIIPLREAIMELRRDNGGLAASGSKDKERAKDVYFYRDVTVLYPVCNAKGKVYRIRFDAFHHTVRKVPWDRCKRFKNGSLLCLAPDDFYTPFFATVEGRDPKELCLGELDVRFEGVDLETLNEWIDSKTKFDMVESKAFFEAYRYVLEGMKEIYPGDLPFEKHIVKCKSVIGAPDHKHQTNFDYNMSGILQDEIDGSSELRPFVEYGIIRDRNSGFVQHRLTSSEDVLYSDEEDMSTDSQDLTYVGLKIARVLLETASLWEGEDEPTPILMVSYTNHALDQFLEGLLPMQGIVRVGGRSKSEKLEPNMLHFVREQARENKEIPGRITRARTKTNKKIRALKEDGTLDLSILVMKLARRGVLSFHLIHQFMLERHARWFEREFDNQNKRNANEFFCKWLDVEKQEAAKDLRDTDTCDFHDEDFQRQVSFRTFADEDDAQEEGDLRIATKPSDVLICEINDSKRPLRLQRNLQAVEVMPENEEKRVFLSQRLSQQQRWNLYRLWLQRAEKNYLKQIQDKQPEFEKFQARLNELREEENAIVLKNARVIGMTTTCAGKNRRILQRIRPKIVLVEEAAEVLEAHIITSLTPGCQHLILIGDHQQLRPTPAVYDLAKRFKLDVSLFERMVNVGMQCEMLNVQHRMRPEIAALMKHIYDDLENDESVEKYEDIKGMKKNMFFISHNYTEVSCYQSHSHVNEHEAKFLVALCRYLLQQGYKADQITLLTTYMGQMFAIRESLKAEKDQSLRGVRVTTVDNFQGEENDIILLSLVRSNKDKKVGFLKIVNRACVALSRAKKGFYCIGNFDLLSTHSDIWRKIVTDLRANGRICSNLQLVCQIHHTEVRVKLASDFKKKVPNGGCQRECNVRLECGHTCKQLCHPDDVEHENYRCIEPCRNTINGCSHKCPKLCFEACETNCAVLVRKMQPLCGHINTMRCGQDEKRVKCKENCEKKLPQCGHQCQNLCGEPCTKNCKKRVKRRDWPCGHDVTVACSAKPDECPVPCSSILECGHQCSGTCGECRMGRIHKRCNQRCDRLLVCSHKCRESCIAACPPCSRQCENRCVHNYCARKCGELCVPCSEECTWKCPHHKCSKLCGELCNRPRCNVRCNKIIKCGRRRHICYGLCGEQCVCVSCDKNDGSPITEIFFGEEDQDDARFIKLSDCKHIFEVTGLDKYMDDEESGAIKLKSCPRCLTPILTSLRYSNVIKQQLCDIEKVKIRANGHPNEMRLTKQKLQARLTGLKRFLRRQDGGVEKTGEQFERNGQSNSGSYRKPGDVYGEVLRNETEVGSMFSLPCTSKLEH</sequence>
<feature type="region of interest" description="Disordered" evidence="8">
    <location>
        <begin position="475"/>
        <end position="507"/>
    </location>
</feature>
<evidence type="ECO:0000256" key="6">
    <source>
        <dbReference type="ARBA" id="ARBA00022833"/>
    </source>
</evidence>
<dbReference type="InterPro" id="IPR046439">
    <property type="entry name" value="ZF_RZ_dom"/>
</dbReference>
<evidence type="ECO:0000256" key="7">
    <source>
        <dbReference type="ARBA" id="ARBA00022859"/>
    </source>
</evidence>
<dbReference type="GO" id="GO:0031048">
    <property type="term" value="P:regulatory ncRNA-mediated heterochromatin formation"/>
    <property type="evidence" value="ECO:0007669"/>
    <property type="project" value="TreeGrafter"/>
</dbReference>
<dbReference type="Pfam" id="PF13087">
    <property type="entry name" value="AAA_12"/>
    <property type="match status" value="2"/>
</dbReference>
<feature type="domain" description="RZ-type" evidence="9">
    <location>
        <begin position="1696"/>
        <end position="1765"/>
    </location>
</feature>
<comment type="subcellular location">
    <subcellularLocation>
        <location evidence="1">Cytoplasm</location>
    </subcellularLocation>
</comment>
<accession>A0AAU9XN72</accession>
<dbReference type="CDD" id="cd17936">
    <property type="entry name" value="EEXXEc_NFX1"/>
    <property type="match status" value="2"/>
</dbReference>
<evidence type="ECO:0000256" key="5">
    <source>
        <dbReference type="ARBA" id="ARBA00022771"/>
    </source>
</evidence>
<evidence type="ECO:0000256" key="1">
    <source>
        <dbReference type="ARBA" id="ARBA00004496"/>
    </source>
</evidence>
<dbReference type="Gene3D" id="3.40.50.300">
    <property type="entry name" value="P-loop containing nucleotide triphosphate hydrolases"/>
    <property type="match status" value="5"/>
</dbReference>
<keyword evidence="2" id="KW-0963">Cytoplasm</keyword>
<evidence type="ECO:0000256" key="4">
    <source>
        <dbReference type="ARBA" id="ARBA00022737"/>
    </source>
</evidence>
<dbReference type="PANTHER" id="PTHR10887">
    <property type="entry name" value="DNA2/NAM7 HELICASE FAMILY"/>
    <property type="match status" value="1"/>
</dbReference>
<dbReference type="Pfam" id="PF13086">
    <property type="entry name" value="AAA_11"/>
    <property type="match status" value="2"/>
</dbReference>
<feature type="region of interest" description="Disordered" evidence="8">
    <location>
        <begin position="3303"/>
        <end position="3324"/>
    </location>
</feature>
<name>A0AAU9XN72_9CNID</name>
<evidence type="ECO:0000256" key="2">
    <source>
        <dbReference type="ARBA" id="ARBA00022490"/>
    </source>
</evidence>
<evidence type="ECO:0000256" key="3">
    <source>
        <dbReference type="ARBA" id="ARBA00022723"/>
    </source>
</evidence>
<dbReference type="FunFam" id="3.40.50.300:FF:000742">
    <property type="entry name" value="NFX1-type zinc finger-containing protein 1"/>
    <property type="match status" value="2"/>
</dbReference>
<dbReference type="FunFam" id="3.40.50.300:FF:003185">
    <property type="entry name" value="Zinc finger, NFX1-type-containing 1, gene 2"/>
    <property type="match status" value="1"/>
</dbReference>
<dbReference type="CDD" id="cd18808">
    <property type="entry name" value="SF1_C_Upf1"/>
    <property type="match status" value="2"/>
</dbReference>
<dbReference type="InterPro" id="IPR057373">
    <property type="entry name" value="ZNFX1"/>
</dbReference>
<dbReference type="InterPro" id="IPR027417">
    <property type="entry name" value="P-loop_NTPase"/>
</dbReference>
<dbReference type="GO" id="GO:0002376">
    <property type="term" value="P:immune system process"/>
    <property type="evidence" value="ECO:0007669"/>
    <property type="project" value="UniProtKB-KW"/>
</dbReference>
<evidence type="ECO:0000256" key="8">
    <source>
        <dbReference type="SAM" id="MobiDB-lite"/>
    </source>
</evidence>
<dbReference type="InterPro" id="IPR000967">
    <property type="entry name" value="Znf_NFX1"/>
</dbReference>
<keyword evidence="5" id="KW-0863">Zinc-finger</keyword>
<dbReference type="GO" id="GO:0008270">
    <property type="term" value="F:zinc ion binding"/>
    <property type="evidence" value="ECO:0007669"/>
    <property type="project" value="UniProtKB-KW"/>
</dbReference>
<evidence type="ECO:0000259" key="9">
    <source>
        <dbReference type="PROSITE" id="PS51981"/>
    </source>
</evidence>
<keyword evidence="3" id="KW-0479">Metal-binding</keyword>
<feature type="compositionally biased region" description="Basic and acidic residues" evidence="8">
    <location>
        <begin position="31"/>
        <end position="42"/>
    </location>
</feature>
<feature type="region of interest" description="Disordered" evidence="8">
    <location>
        <begin position="1"/>
        <end position="57"/>
    </location>
</feature>
<protein>
    <recommendedName>
        <fullName evidence="9">RZ-type domain-containing protein</fullName>
    </recommendedName>
</protein>